<evidence type="ECO:0000313" key="2">
    <source>
        <dbReference type="EMBL" id="OPB94532.1"/>
    </source>
</evidence>
<evidence type="ECO:0008006" key="4">
    <source>
        <dbReference type="Google" id="ProtNLM"/>
    </source>
</evidence>
<feature type="transmembrane region" description="Helical" evidence="1">
    <location>
        <begin position="12"/>
        <end position="33"/>
    </location>
</feature>
<dbReference type="EMBL" id="MBDS01000001">
    <property type="protein sequence ID" value="OPB94532.1"/>
    <property type="molecule type" value="Genomic_DNA"/>
</dbReference>
<gene>
    <name evidence="2" type="ORF">BB021_18190</name>
</gene>
<name>A0ABX3NDC5_9FLAO</name>
<keyword evidence="1" id="KW-0812">Transmembrane</keyword>
<evidence type="ECO:0000256" key="1">
    <source>
        <dbReference type="SAM" id="Phobius"/>
    </source>
</evidence>
<evidence type="ECO:0000313" key="3">
    <source>
        <dbReference type="Proteomes" id="UP000190016"/>
    </source>
</evidence>
<protein>
    <recommendedName>
        <fullName evidence="4">Phage protein</fullName>
    </recommendedName>
</protein>
<accession>A0ABX3NDC5</accession>
<dbReference type="RefSeq" id="WP_078777728.1">
    <property type="nucleotide sequence ID" value="NZ_MBDS01000001.1"/>
</dbReference>
<comment type="caution">
    <text evidence="2">The sequence shown here is derived from an EMBL/GenBank/DDBJ whole genome shotgun (WGS) entry which is preliminary data.</text>
</comment>
<organism evidence="2 3">
    <name type="scientific">Elizabethkingia ursingii</name>
    <dbReference type="NCBI Taxonomy" id="1756150"/>
    <lineage>
        <taxon>Bacteria</taxon>
        <taxon>Pseudomonadati</taxon>
        <taxon>Bacteroidota</taxon>
        <taxon>Flavobacteriia</taxon>
        <taxon>Flavobacteriales</taxon>
        <taxon>Weeksellaceae</taxon>
        <taxon>Elizabethkingia</taxon>
    </lineage>
</organism>
<proteinExistence type="predicted"/>
<reference evidence="2 3" key="1">
    <citation type="submission" date="2016-07" db="EMBL/GenBank/DDBJ databases">
        <title>Revisiting the Taxonomy of the Elizabethkingia Genus based on Whole-Genome Sequencing, Optical Mapping, and MALDI-TOF.</title>
        <authorList>
            <person name="Nicholson A.C."/>
        </authorList>
    </citation>
    <scope>NUCLEOTIDE SEQUENCE [LARGE SCALE GENOMIC DNA]</scope>
    <source>
        <strain evidence="2 3">C1558</strain>
    </source>
</reference>
<dbReference type="Proteomes" id="UP000190016">
    <property type="component" value="Unassembled WGS sequence"/>
</dbReference>
<keyword evidence="1" id="KW-0472">Membrane</keyword>
<keyword evidence="3" id="KW-1185">Reference proteome</keyword>
<sequence>MINKDKYKWNKYWWLGLLGFVGIYELPVVIDVFKNNEPKWKIIELLWFLWFSYFIPEKKKEK</sequence>
<keyword evidence="1" id="KW-1133">Transmembrane helix</keyword>